<reference evidence="1 2" key="1">
    <citation type="submission" date="2021-06" db="EMBL/GenBank/DDBJ databases">
        <title>Caerostris extrusa draft genome.</title>
        <authorList>
            <person name="Kono N."/>
            <person name="Arakawa K."/>
        </authorList>
    </citation>
    <scope>NUCLEOTIDE SEQUENCE [LARGE SCALE GENOMIC DNA]</scope>
</reference>
<evidence type="ECO:0000313" key="1">
    <source>
        <dbReference type="EMBL" id="GIY55450.1"/>
    </source>
</evidence>
<comment type="caution">
    <text evidence="1">The sequence shown here is derived from an EMBL/GenBank/DDBJ whole genome shotgun (WGS) entry which is preliminary data.</text>
</comment>
<keyword evidence="2" id="KW-1185">Reference proteome</keyword>
<dbReference type="Proteomes" id="UP001054945">
    <property type="component" value="Unassembled WGS sequence"/>
</dbReference>
<name>A0AAV4UCB5_CAEEX</name>
<gene>
    <name evidence="1" type="ORF">CEXT_806511</name>
</gene>
<organism evidence="1 2">
    <name type="scientific">Caerostris extrusa</name>
    <name type="common">Bark spider</name>
    <name type="synonym">Caerostris bankana</name>
    <dbReference type="NCBI Taxonomy" id="172846"/>
    <lineage>
        <taxon>Eukaryota</taxon>
        <taxon>Metazoa</taxon>
        <taxon>Ecdysozoa</taxon>
        <taxon>Arthropoda</taxon>
        <taxon>Chelicerata</taxon>
        <taxon>Arachnida</taxon>
        <taxon>Araneae</taxon>
        <taxon>Araneomorphae</taxon>
        <taxon>Entelegynae</taxon>
        <taxon>Araneoidea</taxon>
        <taxon>Araneidae</taxon>
        <taxon>Caerostris</taxon>
    </lineage>
</organism>
<sequence>MMPYLCPRGIVRFNNAEDAVWERIAVSGIVFAGLCRKVKGNYLVDVVNYTLRGQISLTSIPKAKPRTACCPFQGVNEIPQNCLERGPLGKCNPVPTCNPGLLFSRQYLDSERVPTVDLDDFVSLAN</sequence>
<evidence type="ECO:0000313" key="2">
    <source>
        <dbReference type="Proteomes" id="UP001054945"/>
    </source>
</evidence>
<accession>A0AAV4UCB5</accession>
<proteinExistence type="predicted"/>
<dbReference type="AlphaFoldDB" id="A0AAV4UCB5"/>
<protein>
    <submittedName>
        <fullName evidence="1">Uncharacterized protein</fullName>
    </submittedName>
</protein>
<dbReference type="EMBL" id="BPLR01012642">
    <property type="protein sequence ID" value="GIY55450.1"/>
    <property type="molecule type" value="Genomic_DNA"/>
</dbReference>